<dbReference type="RefSeq" id="WP_072894189.1">
    <property type="nucleotide sequence ID" value="NZ_FQVM01000006.1"/>
</dbReference>
<organism evidence="1 2">
    <name type="scientific">Clostridium fallax</name>
    <dbReference type="NCBI Taxonomy" id="1533"/>
    <lineage>
        <taxon>Bacteria</taxon>
        <taxon>Bacillati</taxon>
        <taxon>Bacillota</taxon>
        <taxon>Clostridia</taxon>
        <taxon>Eubacteriales</taxon>
        <taxon>Clostridiaceae</taxon>
        <taxon>Clostridium</taxon>
    </lineage>
</organism>
<dbReference type="EMBL" id="FQVM01000006">
    <property type="protein sequence ID" value="SHE63937.1"/>
    <property type="molecule type" value="Genomic_DNA"/>
</dbReference>
<dbReference type="AlphaFoldDB" id="A0A1M4V4W6"/>
<dbReference type="Proteomes" id="UP000184035">
    <property type="component" value="Unassembled WGS sequence"/>
</dbReference>
<evidence type="ECO:0000313" key="1">
    <source>
        <dbReference type="EMBL" id="SHE63937.1"/>
    </source>
</evidence>
<proteinExistence type="predicted"/>
<accession>A0A1M4V4W6</accession>
<protein>
    <submittedName>
        <fullName evidence="1">Uncharacterized protein</fullName>
    </submittedName>
</protein>
<evidence type="ECO:0000313" key="2">
    <source>
        <dbReference type="Proteomes" id="UP000184035"/>
    </source>
</evidence>
<gene>
    <name evidence="1" type="ORF">SAMN05443638_106143</name>
</gene>
<name>A0A1M4V4W6_9CLOT</name>
<reference evidence="1 2" key="1">
    <citation type="submission" date="2016-11" db="EMBL/GenBank/DDBJ databases">
        <authorList>
            <person name="Jaros S."/>
            <person name="Januszkiewicz K."/>
            <person name="Wedrychowicz H."/>
        </authorList>
    </citation>
    <scope>NUCLEOTIDE SEQUENCE [LARGE SCALE GENOMIC DNA]</scope>
    <source>
        <strain evidence="1 2">DSM 2631</strain>
    </source>
</reference>
<sequence length="100" mass="11832">MKNLKRVIGIVCNEEKHIMFIANNQSEFWGKWVNNTTEPYYNLIGSIEYDLYQEKAVTKVMEKALEKWNANDFKDENELSIFIKAAGIMLDFLNIYKEED</sequence>
<keyword evidence="2" id="KW-1185">Reference proteome</keyword>